<gene>
    <name evidence="1" type="ORF">SAMN05421820_101848</name>
</gene>
<dbReference type="Proteomes" id="UP000183200">
    <property type="component" value="Unassembled WGS sequence"/>
</dbReference>
<dbReference type="OrthoDB" id="775954at2"/>
<keyword evidence="2" id="KW-1185">Reference proteome</keyword>
<accession>A0A1G9LE23</accession>
<proteinExistence type="predicted"/>
<dbReference type="AlphaFoldDB" id="A0A1G9LE23"/>
<name>A0A1G9LE23_9SPHI</name>
<organism evidence="1 2">
    <name type="scientific">Pedobacter steynii</name>
    <dbReference type="NCBI Taxonomy" id="430522"/>
    <lineage>
        <taxon>Bacteria</taxon>
        <taxon>Pseudomonadati</taxon>
        <taxon>Bacteroidota</taxon>
        <taxon>Sphingobacteriia</taxon>
        <taxon>Sphingobacteriales</taxon>
        <taxon>Sphingobacteriaceae</taxon>
        <taxon>Pedobacter</taxon>
    </lineage>
</organism>
<evidence type="ECO:0000313" key="1">
    <source>
        <dbReference type="EMBL" id="SDL59765.1"/>
    </source>
</evidence>
<dbReference type="EMBL" id="FNGY01000001">
    <property type="protein sequence ID" value="SDL59765.1"/>
    <property type="molecule type" value="Genomic_DNA"/>
</dbReference>
<protein>
    <submittedName>
        <fullName evidence="1">Uncharacterized protein</fullName>
    </submittedName>
</protein>
<sequence length="172" mass="19683">MKTTIAIITSVILSIVFQQAPLSEIGTIKLPVNLDHSDGKQIAAFEKVNFKYLSSTRGLKHIYKIGDILFGFEDFSRPEKLAGSLEDYKERILGEVESIELRKTKETVDIIKHNNTKFLVRKAIREDECYYYFMSDTRAGAGIRGGIQFKKADQQKAEKILNDFLKNIQFNK</sequence>
<reference evidence="2" key="1">
    <citation type="submission" date="2016-10" db="EMBL/GenBank/DDBJ databases">
        <authorList>
            <person name="Varghese N."/>
            <person name="Submissions S."/>
        </authorList>
    </citation>
    <scope>NUCLEOTIDE SEQUENCE [LARGE SCALE GENOMIC DNA]</scope>
    <source>
        <strain evidence="2">DSM 19110</strain>
    </source>
</reference>
<evidence type="ECO:0000313" key="2">
    <source>
        <dbReference type="Proteomes" id="UP000183200"/>
    </source>
</evidence>
<dbReference type="RefSeq" id="WP_074604835.1">
    <property type="nucleotide sequence ID" value="NZ_FNGY01000001.1"/>
</dbReference>